<dbReference type="Proteomes" id="UP000235145">
    <property type="component" value="Unassembled WGS sequence"/>
</dbReference>
<evidence type="ECO:0000313" key="4">
    <source>
        <dbReference type="Proteomes" id="UP000235145"/>
    </source>
</evidence>
<keyword evidence="1" id="KW-0732">Signal</keyword>
<name>A0A9R1WQW8_LACSA</name>
<dbReference type="PANTHER" id="PTHR31104">
    <property type="entry name" value="PEPTIDE-N4-(N-ACETYL-BETA-GLUCOSAMINYL)ASPARAGINE AMIDASE A PROTEIN"/>
    <property type="match status" value="1"/>
</dbReference>
<accession>A0A9R1WQW8</accession>
<evidence type="ECO:0000259" key="2">
    <source>
        <dbReference type="Pfam" id="PF12222"/>
    </source>
</evidence>
<organism evidence="3 4">
    <name type="scientific">Lactuca sativa</name>
    <name type="common">Garden lettuce</name>
    <dbReference type="NCBI Taxonomy" id="4236"/>
    <lineage>
        <taxon>Eukaryota</taxon>
        <taxon>Viridiplantae</taxon>
        <taxon>Streptophyta</taxon>
        <taxon>Embryophyta</taxon>
        <taxon>Tracheophyta</taxon>
        <taxon>Spermatophyta</taxon>
        <taxon>Magnoliopsida</taxon>
        <taxon>eudicotyledons</taxon>
        <taxon>Gunneridae</taxon>
        <taxon>Pentapetalae</taxon>
        <taxon>asterids</taxon>
        <taxon>campanulids</taxon>
        <taxon>Asterales</taxon>
        <taxon>Asteraceae</taxon>
        <taxon>Cichorioideae</taxon>
        <taxon>Cichorieae</taxon>
        <taxon>Lactucinae</taxon>
        <taxon>Lactuca</taxon>
    </lineage>
</organism>
<gene>
    <name evidence="3" type="ORF">LSAT_V11C900496230</name>
</gene>
<dbReference type="InterPro" id="IPR021102">
    <property type="entry name" value="PNGase_A"/>
</dbReference>
<sequence length="136" mass="15049">MDFTFLPFILLFLLLSFSIISAANPIPKAVIFQQHLTSEPATTNTNGIPPTTYFEVTKPIQLPNTKPCSTLLLQHDFGNSYGIPPASAQYTRPSNCPSTDFAKIVLEWNATCKGRQLDRIIGIWLSGVELFRSCTA</sequence>
<evidence type="ECO:0000313" key="3">
    <source>
        <dbReference type="EMBL" id="KAJ0185644.1"/>
    </source>
</evidence>
<reference evidence="3 4" key="1">
    <citation type="journal article" date="2017" name="Nat. Commun.">
        <title>Genome assembly with in vitro proximity ligation data and whole-genome triplication in lettuce.</title>
        <authorList>
            <person name="Reyes-Chin-Wo S."/>
            <person name="Wang Z."/>
            <person name="Yang X."/>
            <person name="Kozik A."/>
            <person name="Arikit S."/>
            <person name="Song C."/>
            <person name="Xia L."/>
            <person name="Froenicke L."/>
            <person name="Lavelle D.O."/>
            <person name="Truco M.J."/>
            <person name="Xia R."/>
            <person name="Zhu S."/>
            <person name="Xu C."/>
            <person name="Xu H."/>
            <person name="Xu X."/>
            <person name="Cox K."/>
            <person name="Korf I."/>
            <person name="Meyers B.C."/>
            <person name="Michelmore R.W."/>
        </authorList>
    </citation>
    <scope>NUCLEOTIDE SEQUENCE [LARGE SCALE GENOMIC DNA]</scope>
    <source>
        <strain evidence="4">cv. Salinas</strain>
        <tissue evidence="3">Seedlings</tissue>
    </source>
</reference>
<dbReference type="InterPro" id="IPR056948">
    <property type="entry name" value="PNGaseA_N"/>
</dbReference>
<feature type="signal peptide" evidence="1">
    <location>
        <begin position="1"/>
        <end position="22"/>
    </location>
</feature>
<dbReference type="Pfam" id="PF12222">
    <property type="entry name" value="PNGaseA"/>
    <property type="match status" value="1"/>
</dbReference>
<keyword evidence="4" id="KW-1185">Reference proteome</keyword>
<dbReference type="AlphaFoldDB" id="A0A9R1WQW8"/>
<feature type="domain" description="Peptide N-acetyl-beta-D-glucosaminyl asparaginase amidase A N-terminal" evidence="2">
    <location>
        <begin position="64"/>
        <end position="136"/>
    </location>
</feature>
<dbReference type="EMBL" id="NBSK02000009">
    <property type="protein sequence ID" value="KAJ0185644.1"/>
    <property type="molecule type" value="Genomic_DNA"/>
</dbReference>
<protein>
    <recommendedName>
        <fullName evidence="2">Peptide N-acetyl-beta-D-glucosaminyl asparaginase amidase A N-terminal domain-containing protein</fullName>
    </recommendedName>
</protein>
<proteinExistence type="predicted"/>
<evidence type="ECO:0000256" key="1">
    <source>
        <dbReference type="SAM" id="SignalP"/>
    </source>
</evidence>
<comment type="caution">
    <text evidence="3">The sequence shown here is derived from an EMBL/GenBank/DDBJ whole genome shotgun (WGS) entry which is preliminary data.</text>
</comment>
<feature type="chain" id="PRO_5040279345" description="Peptide N-acetyl-beta-D-glucosaminyl asparaginase amidase A N-terminal domain-containing protein" evidence="1">
    <location>
        <begin position="23"/>
        <end position="136"/>
    </location>
</feature>